<sequence length="160" mass="17656">MTLTAAHLADLAEHAASIFDGKCVEQFAALCLRTAASGERLALLITSRETKRWVIPKGWPIKGLLPHEVAEREAWEEAGVKGKAAEQSFGTYTYLKKLDDGTEIPAFVEVHVLEVRCTKNKFPERHERTVAWVTLVEAVGMVSEPELQGLFRKLAALSVG</sequence>
<comment type="cofactor">
    <cofactor evidence="1">
        <name>Mg(2+)</name>
        <dbReference type="ChEBI" id="CHEBI:18420"/>
    </cofactor>
</comment>
<comment type="caution">
    <text evidence="6">The sequence shown here is derived from an EMBL/GenBank/DDBJ whole genome shotgun (WGS) entry which is preliminary data.</text>
</comment>
<feature type="domain" description="Nudix hydrolase" evidence="5">
    <location>
        <begin position="22"/>
        <end position="155"/>
    </location>
</feature>
<dbReference type="InterPro" id="IPR015797">
    <property type="entry name" value="NUDIX_hydrolase-like_dom_sf"/>
</dbReference>
<evidence type="ECO:0000256" key="4">
    <source>
        <dbReference type="ARBA" id="ARBA00022842"/>
    </source>
</evidence>
<keyword evidence="3" id="KW-0378">Hydrolase</keyword>
<dbReference type="Proteomes" id="UP000620262">
    <property type="component" value="Unassembled WGS sequence"/>
</dbReference>
<dbReference type="CDD" id="cd04666">
    <property type="entry name" value="NUDIX_DIPP2_like_Nudt4"/>
    <property type="match status" value="1"/>
</dbReference>
<evidence type="ECO:0000313" key="7">
    <source>
        <dbReference type="Proteomes" id="UP000620262"/>
    </source>
</evidence>
<keyword evidence="4" id="KW-0460">Magnesium</keyword>
<name>A0ABR9IYM8_RHIVS</name>
<protein>
    <submittedName>
        <fullName evidence="6">8-oxo-dGTP pyrophosphatase MutT (NUDIX family)</fullName>
    </submittedName>
</protein>
<dbReference type="EMBL" id="JADBEC010000002">
    <property type="protein sequence ID" value="MBE1508336.1"/>
    <property type="molecule type" value="Genomic_DNA"/>
</dbReference>
<keyword evidence="7" id="KW-1185">Reference proteome</keyword>
<gene>
    <name evidence="6" type="ORF">H4W29_005581</name>
</gene>
<dbReference type="SUPFAM" id="SSF55811">
    <property type="entry name" value="Nudix"/>
    <property type="match status" value="1"/>
</dbReference>
<organism evidence="6 7">
    <name type="scientific">Rhizobium viscosum</name>
    <name type="common">Arthrobacter viscosus</name>
    <dbReference type="NCBI Taxonomy" id="1673"/>
    <lineage>
        <taxon>Bacteria</taxon>
        <taxon>Pseudomonadati</taxon>
        <taxon>Pseudomonadota</taxon>
        <taxon>Alphaproteobacteria</taxon>
        <taxon>Hyphomicrobiales</taxon>
        <taxon>Rhizobiaceae</taxon>
        <taxon>Rhizobium/Agrobacterium group</taxon>
        <taxon>Rhizobium</taxon>
    </lineage>
</organism>
<dbReference type="InterPro" id="IPR047198">
    <property type="entry name" value="DDP-like_NUDIX"/>
</dbReference>
<evidence type="ECO:0000313" key="6">
    <source>
        <dbReference type="EMBL" id="MBE1508336.1"/>
    </source>
</evidence>
<dbReference type="PROSITE" id="PS51462">
    <property type="entry name" value="NUDIX"/>
    <property type="match status" value="1"/>
</dbReference>
<evidence type="ECO:0000256" key="1">
    <source>
        <dbReference type="ARBA" id="ARBA00001946"/>
    </source>
</evidence>
<keyword evidence="2" id="KW-0479">Metal-binding</keyword>
<dbReference type="Pfam" id="PF00293">
    <property type="entry name" value="NUDIX"/>
    <property type="match status" value="1"/>
</dbReference>
<dbReference type="RefSeq" id="WP_192731949.1">
    <property type="nucleotide sequence ID" value="NZ_BAAAVL010000002.1"/>
</dbReference>
<dbReference type="PANTHER" id="PTHR12629:SF0">
    <property type="entry name" value="DIPHOSPHOINOSITOL-POLYPHOSPHATE DIPHOSPHATASE"/>
    <property type="match status" value="1"/>
</dbReference>
<accession>A0ABR9IYM8</accession>
<proteinExistence type="predicted"/>
<reference evidence="6 7" key="1">
    <citation type="submission" date="2020-10" db="EMBL/GenBank/DDBJ databases">
        <title>Sequencing the genomes of 1000 actinobacteria strains.</title>
        <authorList>
            <person name="Klenk H.-P."/>
        </authorList>
    </citation>
    <scope>NUCLEOTIDE SEQUENCE [LARGE SCALE GENOMIC DNA]</scope>
    <source>
        <strain evidence="6 7">DSM 7307</strain>
    </source>
</reference>
<evidence type="ECO:0000256" key="3">
    <source>
        <dbReference type="ARBA" id="ARBA00022801"/>
    </source>
</evidence>
<evidence type="ECO:0000259" key="5">
    <source>
        <dbReference type="PROSITE" id="PS51462"/>
    </source>
</evidence>
<dbReference type="PANTHER" id="PTHR12629">
    <property type="entry name" value="DIPHOSPHOINOSITOL POLYPHOSPHATE PHOSPHOHYDROLASE"/>
    <property type="match status" value="1"/>
</dbReference>
<dbReference type="Gene3D" id="3.90.79.10">
    <property type="entry name" value="Nucleoside Triphosphate Pyrophosphohydrolase"/>
    <property type="match status" value="1"/>
</dbReference>
<evidence type="ECO:0000256" key="2">
    <source>
        <dbReference type="ARBA" id="ARBA00022723"/>
    </source>
</evidence>
<dbReference type="InterPro" id="IPR000086">
    <property type="entry name" value="NUDIX_hydrolase_dom"/>
</dbReference>